<evidence type="ECO:0000313" key="2">
    <source>
        <dbReference type="EMBL" id="KAE8235251.1"/>
    </source>
</evidence>
<feature type="region of interest" description="Disordered" evidence="1">
    <location>
        <begin position="75"/>
        <end position="206"/>
    </location>
</feature>
<dbReference type="Proteomes" id="UP000077684">
    <property type="component" value="Unassembled WGS sequence"/>
</dbReference>
<evidence type="ECO:0000313" key="3">
    <source>
        <dbReference type="Proteomes" id="UP000077684"/>
    </source>
</evidence>
<keyword evidence="3" id="KW-1185">Reference proteome</keyword>
<reference evidence="2" key="2">
    <citation type="journal article" date="2019" name="IMA Fungus">
        <title>Genome sequencing and comparison of five Tilletia species to identify candidate genes for the detection of regulated species infecting wheat.</title>
        <authorList>
            <person name="Nguyen H.D.T."/>
            <person name="Sultana T."/>
            <person name="Kesanakurti P."/>
            <person name="Hambleton S."/>
        </authorList>
    </citation>
    <scope>NUCLEOTIDE SEQUENCE</scope>
    <source>
        <strain evidence="2">DAOMC 236426</strain>
    </source>
</reference>
<protein>
    <submittedName>
        <fullName evidence="2">Uncharacterized protein</fullName>
    </submittedName>
</protein>
<dbReference type="AlphaFoldDB" id="A0A8X7MHX4"/>
<evidence type="ECO:0000256" key="1">
    <source>
        <dbReference type="SAM" id="MobiDB-lite"/>
    </source>
</evidence>
<dbReference type="EMBL" id="LWDE02003621">
    <property type="protein sequence ID" value="KAE8235251.1"/>
    <property type="molecule type" value="Genomic_DNA"/>
</dbReference>
<feature type="region of interest" description="Disordered" evidence="1">
    <location>
        <begin position="1"/>
        <end position="57"/>
    </location>
</feature>
<comment type="caution">
    <text evidence="2">The sequence shown here is derived from an EMBL/GenBank/DDBJ whole genome shotgun (WGS) entry which is preliminary data.</text>
</comment>
<gene>
    <name evidence="2" type="ORF">A4X06_0g9917</name>
</gene>
<accession>A0A8X7MHX4</accession>
<sequence length="206" mass="21876">MADTEQELECSATQGGTVTVRDPANGLALSASQGGTIRVHQDTPPPGRMTRSRSRLQRTVQVDDWGALGTCTLTQGGSSYWRVDPSKPGVIHRADGTLEVEPSDDEDTEEEGGIHRANRTLTLELSDDEDTDTNEQDDQPAAAAHPHRSPHSEPTLTLTPTDAPTATPAEDTAPKDHEDATADATTEATANTTVEDNTAVVVPKTT</sequence>
<reference evidence="2" key="1">
    <citation type="submission" date="2016-04" db="EMBL/GenBank/DDBJ databases">
        <authorList>
            <person name="Nguyen H.D."/>
            <person name="Samba Siva P."/>
            <person name="Cullis J."/>
            <person name="Levesque C.A."/>
            <person name="Hambleton S."/>
        </authorList>
    </citation>
    <scope>NUCLEOTIDE SEQUENCE</scope>
    <source>
        <strain evidence="2">DAOMC 236426</strain>
    </source>
</reference>
<name>A0A8X7MHX4_9BASI</name>
<feature type="non-terminal residue" evidence="2">
    <location>
        <position position="206"/>
    </location>
</feature>
<feature type="compositionally biased region" description="Acidic residues" evidence="1">
    <location>
        <begin position="101"/>
        <end position="111"/>
    </location>
</feature>
<feature type="compositionally biased region" description="Acidic residues" evidence="1">
    <location>
        <begin position="125"/>
        <end position="138"/>
    </location>
</feature>
<feature type="compositionally biased region" description="Low complexity" evidence="1">
    <location>
        <begin position="182"/>
        <end position="206"/>
    </location>
</feature>
<organism evidence="2 3">
    <name type="scientific">Tilletia controversa</name>
    <name type="common">dwarf bunt fungus</name>
    <dbReference type="NCBI Taxonomy" id="13291"/>
    <lineage>
        <taxon>Eukaryota</taxon>
        <taxon>Fungi</taxon>
        <taxon>Dikarya</taxon>
        <taxon>Basidiomycota</taxon>
        <taxon>Ustilaginomycotina</taxon>
        <taxon>Exobasidiomycetes</taxon>
        <taxon>Tilletiales</taxon>
        <taxon>Tilletiaceae</taxon>
        <taxon>Tilletia</taxon>
    </lineage>
</organism>
<feature type="compositionally biased region" description="Low complexity" evidence="1">
    <location>
        <begin position="152"/>
        <end position="171"/>
    </location>
</feature>
<proteinExistence type="predicted"/>